<protein>
    <submittedName>
        <fullName evidence="1">Uncharacterized protein</fullName>
    </submittedName>
</protein>
<gene>
    <name evidence="1" type="ORF">SPHINGO391_520194</name>
</gene>
<dbReference type="EMBL" id="CABVLI010000048">
    <property type="protein sequence ID" value="VVT31572.1"/>
    <property type="molecule type" value="Genomic_DNA"/>
</dbReference>
<organism evidence="1 2">
    <name type="scientific">Sphingomonas aurantiaca</name>
    <dbReference type="NCBI Taxonomy" id="185949"/>
    <lineage>
        <taxon>Bacteria</taxon>
        <taxon>Pseudomonadati</taxon>
        <taxon>Pseudomonadota</taxon>
        <taxon>Alphaproteobacteria</taxon>
        <taxon>Sphingomonadales</taxon>
        <taxon>Sphingomonadaceae</taxon>
        <taxon>Sphingomonas</taxon>
    </lineage>
</organism>
<reference evidence="1 2" key="1">
    <citation type="submission" date="2019-09" db="EMBL/GenBank/DDBJ databases">
        <authorList>
            <person name="Dittami M. S."/>
        </authorList>
    </citation>
    <scope>NUCLEOTIDE SEQUENCE [LARGE SCALE GENOMIC DNA]</scope>
    <source>
        <strain evidence="1">SPHINGO391</strain>
    </source>
</reference>
<evidence type="ECO:0000313" key="2">
    <source>
        <dbReference type="Proteomes" id="UP000326857"/>
    </source>
</evidence>
<sequence>MCHVAHLRHPLDGVDRWEGVPGLARRSYASAAHRQCGPLPCCARAIATRVNGFGATVDIQHRKTTVIGLSKPYRRETLTWSRIVTPDEGRALAGALRVRMSGTVGT</sequence>
<proteinExistence type="predicted"/>
<dbReference type="AlphaFoldDB" id="A0A5E8AJE4"/>
<name>A0A5E8AJE4_9SPHN</name>
<dbReference type="Proteomes" id="UP000326857">
    <property type="component" value="Unassembled WGS sequence"/>
</dbReference>
<evidence type="ECO:0000313" key="1">
    <source>
        <dbReference type="EMBL" id="VVT31572.1"/>
    </source>
</evidence>
<accession>A0A5E8AJE4</accession>